<dbReference type="AlphaFoldDB" id="A0A9X1HRS3"/>
<dbReference type="Proteomes" id="UP001139409">
    <property type="component" value="Unassembled WGS sequence"/>
</dbReference>
<evidence type="ECO:0000313" key="7">
    <source>
        <dbReference type="EMBL" id="MCA6075981.1"/>
    </source>
</evidence>
<evidence type="ECO:0000256" key="4">
    <source>
        <dbReference type="ARBA" id="ARBA00022833"/>
    </source>
</evidence>
<dbReference type="PROSITE" id="PS00758">
    <property type="entry name" value="ARGE_DAPE_CPG2_1"/>
    <property type="match status" value="1"/>
</dbReference>
<keyword evidence="9" id="KW-1185">Reference proteome</keyword>
<evidence type="ECO:0000313" key="9">
    <source>
        <dbReference type="Proteomes" id="UP001139409"/>
    </source>
</evidence>
<dbReference type="EMBL" id="JAIXNE010000002">
    <property type="protein sequence ID" value="MCA6074804.1"/>
    <property type="molecule type" value="Genomic_DNA"/>
</dbReference>
<dbReference type="InterPro" id="IPR011650">
    <property type="entry name" value="Peptidase_M20_dimer"/>
</dbReference>
<dbReference type="GO" id="GO:0046872">
    <property type="term" value="F:metal ion binding"/>
    <property type="evidence" value="ECO:0007669"/>
    <property type="project" value="UniProtKB-KW"/>
</dbReference>
<evidence type="ECO:0000313" key="6">
    <source>
        <dbReference type="EMBL" id="MCA6074804.1"/>
    </source>
</evidence>
<dbReference type="RefSeq" id="WP_225697915.1">
    <property type="nucleotide sequence ID" value="NZ_JAIXNE010000002.1"/>
</dbReference>
<dbReference type="InterPro" id="IPR050072">
    <property type="entry name" value="Peptidase_M20A"/>
</dbReference>
<dbReference type="Pfam" id="PF07687">
    <property type="entry name" value="M20_dimer"/>
    <property type="match status" value="1"/>
</dbReference>
<dbReference type="InterPro" id="IPR002933">
    <property type="entry name" value="Peptidase_M20"/>
</dbReference>
<dbReference type="SUPFAM" id="SSF53187">
    <property type="entry name" value="Zn-dependent exopeptidases"/>
    <property type="match status" value="1"/>
</dbReference>
<dbReference type="InterPro" id="IPR001261">
    <property type="entry name" value="ArgE/DapE_CS"/>
</dbReference>
<dbReference type="EMBL" id="JAIXNE010000004">
    <property type="protein sequence ID" value="MCA6077109.1"/>
    <property type="molecule type" value="Genomic_DNA"/>
</dbReference>
<dbReference type="Pfam" id="PF01546">
    <property type="entry name" value="Peptidase_M20"/>
    <property type="match status" value="1"/>
</dbReference>
<evidence type="ECO:0000256" key="2">
    <source>
        <dbReference type="ARBA" id="ARBA00022723"/>
    </source>
</evidence>
<dbReference type="PANTHER" id="PTHR43808">
    <property type="entry name" value="ACETYLORNITHINE DEACETYLASE"/>
    <property type="match status" value="1"/>
</dbReference>
<comment type="caution">
    <text evidence="8">The sequence shown here is derived from an EMBL/GenBank/DDBJ whole genome shotgun (WGS) entry which is preliminary data.</text>
</comment>
<evidence type="ECO:0000256" key="1">
    <source>
        <dbReference type="ARBA" id="ARBA00001947"/>
    </source>
</evidence>
<evidence type="ECO:0000259" key="5">
    <source>
        <dbReference type="Pfam" id="PF07687"/>
    </source>
</evidence>
<keyword evidence="4" id="KW-0862">Zinc</keyword>
<evidence type="ECO:0000256" key="3">
    <source>
        <dbReference type="ARBA" id="ARBA00022801"/>
    </source>
</evidence>
<dbReference type="SUPFAM" id="SSF55031">
    <property type="entry name" value="Bacterial exopeptidase dimerisation domain"/>
    <property type="match status" value="1"/>
</dbReference>
<dbReference type="GO" id="GO:0016787">
    <property type="term" value="F:hydrolase activity"/>
    <property type="evidence" value="ECO:0007669"/>
    <property type="project" value="UniProtKB-KW"/>
</dbReference>
<feature type="domain" description="Peptidase M20 dimerisation" evidence="5">
    <location>
        <begin position="212"/>
        <end position="331"/>
    </location>
</feature>
<evidence type="ECO:0000313" key="8">
    <source>
        <dbReference type="EMBL" id="MCA6077109.1"/>
    </source>
</evidence>
<dbReference type="Gene3D" id="3.30.70.360">
    <property type="match status" value="1"/>
</dbReference>
<keyword evidence="2" id="KW-0479">Metal-binding</keyword>
<accession>A0A9X1HRS3</accession>
<sequence>MKYLILSVFILFNHSGLVRAQLTRTEKKIVQEVNSLAPEQLELLKRVVNMNSGTMNFDGVQAVGKVLMEEFEALGFETSWVDGQEFGRAGHLLATHEGKPENLKVMLIGHLDTVFEPDHPYQSYTIDGDSVMRGPGVVDMKGGDVIILYALRAMREAGALKNMNVRVVMTGDEEKSGSPLSLSKQLLVETAEWADVAIGFENGDSNFKTAVISRRGSIRWKLEVNGNAAHSSQVFSEEVGAGAIYEASRILKAFYDELSQEPLLTFNPGVILGGTAVEFDNGKDGGTAYGKSNVVASEVVVSGDIRAVSPEQLAMTKETMERIVSSHLPGTEAAITFEEGYPPLPPTQGNRELLDLYSTVSSDLGLGPVSAVDPLRAGAADVSFTSGLVDAAMDGIGLSGGNDHTANEYADLNRLPDLTKRAALLLYRLNQKK</sequence>
<dbReference type="InterPro" id="IPR036264">
    <property type="entry name" value="Bact_exopeptidase_dim_dom"/>
</dbReference>
<dbReference type="PANTHER" id="PTHR43808:SF32">
    <property type="entry name" value="ARGE_DAPE-RELATED DEACYLASE"/>
    <property type="match status" value="1"/>
</dbReference>
<dbReference type="EMBL" id="JAIXNE010000003">
    <property type="protein sequence ID" value="MCA6075981.1"/>
    <property type="molecule type" value="Genomic_DNA"/>
</dbReference>
<proteinExistence type="predicted"/>
<protein>
    <submittedName>
        <fullName evidence="8">M20 family metallopeptidase</fullName>
    </submittedName>
</protein>
<comment type="cofactor">
    <cofactor evidence="1">
        <name>Zn(2+)</name>
        <dbReference type="ChEBI" id="CHEBI:29105"/>
    </cofactor>
</comment>
<dbReference type="Gene3D" id="3.40.630.10">
    <property type="entry name" value="Zn peptidases"/>
    <property type="match status" value="1"/>
</dbReference>
<gene>
    <name evidence="6" type="ORF">LDX50_07975</name>
    <name evidence="7" type="ORF">LDX50_13945</name>
    <name evidence="8" type="ORF">LDX50_19665</name>
</gene>
<reference evidence="8" key="1">
    <citation type="submission" date="2021-09" db="EMBL/GenBank/DDBJ databases">
        <title>Fulvivirga sp. isolated from coastal sediment.</title>
        <authorList>
            <person name="Yu H."/>
        </authorList>
    </citation>
    <scope>NUCLEOTIDE SEQUENCE</scope>
    <source>
        <strain evidence="8">1062</strain>
    </source>
</reference>
<name>A0A9X1HRS3_9BACT</name>
<dbReference type="CDD" id="cd03885">
    <property type="entry name" value="M20_CPDG2"/>
    <property type="match status" value="1"/>
</dbReference>
<organism evidence="8 9">
    <name type="scientific">Fulvivirga sedimenti</name>
    <dbReference type="NCBI Taxonomy" id="2879465"/>
    <lineage>
        <taxon>Bacteria</taxon>
        <taxon>Pseudomonadati</taxon>
        <taxon>Bacteroidota</taxon>
        <taxon>Cytophagia</taxon>
        <taxon>Cytophagales</taxon>
        <taxon>Fulvivirgaceae</taxon>
        <taxon>Fulvivirga</taxon>
    </lineage>
</organism>
<keyword evidence="3" id="KW-0378">Hydrolase</keyword>